<feature type="transmembrane region" description="Helical" evidence="12">
    <location>
        <begin position="219"/>
        <end position="244"/>
    </location>
</feature>
<feature type="transmembrane region" description="Helical" evidence="12">
    <location>
        <begin position="95"/>
        <end position="117"/>
    </location>
</feature>
<evidence type="ECO:0000313" key="15">
    <source>
        <dbReference type="Proteomes" id="UP001204953"/>
    </source>
</evidence>
<comment type="caution">
    <text evidence="14">The sequence shown here is derived from an EMBL/GenBank/DDBJ whole genome shotgun (WGS) entry which is preliminary data.</text>
</comment>
<keyword evidence="7" id="KW-0630">Potassium</keyword>
<evidence type="ECO:0000256" key="6">
    <source>
        <dbReference type="ARBA" id="ARBA00022882"/>
    </source>
</evidence>
<proteinExistence type="predicted"/>
<dbReference type="InterPro" id="IPR028325">
    <property type="entry name" value="VG_K_chnl"/>
</dbReference>
<dbReference type="Gene3D" id="1.20.120.350">
    <property type="entry name" value="Voltage-gated potassium channels. Chain C"/>
    <property type="match status" value="1"/>
</dbReference>
<dbReference type="GO" id="GO:0005249">
    <property type="term" value="F:voltage-gated potassium channel activity"/>
    <property type="evidence" value="ECO:0007669"/>
    <property type="project" value="InterPro"/>
</dbReference>
<dbReference type="AlphaFoldDB" id="A0AAE3GWW8"/>
<dbReference type="GO" id="GO:0008076">
    <property type="term" value="C:voltage-gated potassium channel complex"/>
    <property type="evidence" value="ECO:0007669"/>
    <property type="project" value="InterPro"/>
</dbReference>
<organism evidence="14 15">
    <name type="scientific">Limnofasciculus baicalensis BBK-W-15</name>
    <dbReference type="NCBI Taxonomy" id="2699891"/>
    <lineage>
        <taxon>Bacteria</taxon>
        <taxon>Bacillati</taxon>
        <taxon>Cyanobacteriota</taxon>
        <taxon>Cyanophyceae</taxon>
        <taxon>Coleofasciculales</taxon>
        <taxon>Coleofasciculaceae</taxon>
        <taxon>Limnofasciculus</taxon>
        <taxon>Limnofasciculus baicalensis</taxon>
    </lineage>
</organism>
<dbReference type="PANTHER" id="PTHR11537:SF254">
    <property type="entry name" value="POTASSIUM VOLTAGE-GATED CHANNEL PROTEIN SHAB"/>
    <property type="match status" value="1"/>
</dbReference>
<dbReference type="Pfam" id="PF00520">
    <property type="entry name" value="Ion_trans"/>
    <property type="match status" value="1"/>
</dbReference>
<dbReference type="PRINTS" id="PR00169">
    <property type="entry name" value="KCHANNEL"/>
</dbReference>
<evidence type="ECO:0000256" key="3">
    <source>
        <dbReference type="ARBA" id="ARBA00022538"/>
    </source>
</evidence>
<evidence type="ECO:0000256" key="10">
    <source>
        <dbReference type="ARBA" id="ARBA00023136"/>
    </source>
</evidence>
<comment type="subcellular location">
    <subcellularLocation>
        <location evidence="1">Membrane</location>
        <topology evidence="1">Multi-pass membrane protein</topology>
    </subcellularLocation>
</comment>
<dbReference type="EMBL" id="JAMZMM010000316">
    <property type="protein sequence ID" value="MCP2731348.1"/>
    <property type="molecule type" value="Genomic_DNA"/>
</dbReference>
<feature type="transmembrane region" description="Helical" evidence="12">
    <location>
        <begin position="25"/>
        <end position="44"/>
    </location>
</feature>
<keyword evidence="6" id="KW-0851">Voltage-gated channel</keyword>
<evidence type="ECO:0000256" key="5">
    <source>
        <dbReference type="ARBA" id="ARBA00022826"/>
    </source>
</evidence>
<evidence type="ECO:0000256" key="11">
    <source>
        <dbReference type="ARBA" id="ARBA00023303"/>
    </source>
</evidence>
<dbReference type="Gene3D" id="1.10.287.70">
    <property type="match status" value="1"/>
</dbReference>
<evidence type="ECO:0000256" key="2">
    <source>
        <dbReference type="ARBA" id="ARBA00022448"/>
    </source>
</evidence>
<dbReference type="GO" id="GO:0001508">
    <property type="term" value="P:action potential"/>
    <property type="evidence" value="ECO:0007669"/>
    <property type="project" value="TreeGrafter"/>
</dbReference>
<dbReference type="InterPro" id="IPR027359">
    <property type="entry name" value="Volt_channel_dom_sf"/>
</dbReference>
<evidence type="ECO:0000256" key="9">
    <source>
        <dbReference type="ARBA" id="ARBA00023065"/>
    </source>
</evidence>
<keyword evidence="4 12" id="KW-0812">Transmembrane</keyword>
<dbReference type="RefSeq" id="WP_254014088.1">
    <property type="nucleotide sequence ID" value="NZ_JAMZMM010000316.1"/>
</dbReference>
<evidence type="ECO:0000256" key="1">
    <source>
        <dbReference type="ARBA" id="ARBA00004141"/>
    </source>
</evidence>
<evidence type="ECO:0000313" key="14">
    <source>
        <dbReference type="EMBL" id="MCP2731348.1"/>
    </source>
</evidence>
<evidence type="ECO:0000256" key="4">
    <source>
        <dbReference type="ARBA" id="ARBA00022692"/>
    </source>
</evidence>
<keyword evidence="15" id="KW-1185">Reference proteome</keyword>
<keyword evidence="2" id="KW-0813">Transport</keyword>
<feature type="transmembrane region" description="Helical" evidence="12">
    <location>
        <begin position="191"/>
        <end position="213"/>
    </location>
</feature>
<feature type="transmembrane region" description="Helical" evidence="12">
    <location>
        <begin position="159"/>
        <end position="179"/>
    </location>
</feature>
<dbReference type="SUPFAM" id="SSF81324">
    <property type="entry name" value="Voltage-gated potassium channels"/>
    <property type="match status" value="1"/>
</dbReference>
<keyword evidence="10 12" id="KW-0472">Membrane</keyword>
<name>A0AAE3GWW8_9CYAN</name>
<keyword evidence="8 12" id="KW-1133">Transmembrane helix</keyword>
<gene>
    <name evidence="14" type="ORF">NJ959_23255</name>
</gene>
<evidence type="ECO:0000256" key="12">
    <source>
        <dbReference type="SAM" id="Phobius"/>
    </source>
</evidence>
<keyword evidence="3" id="KW-0633">Potassium transport</keyword>
<accession>A0AAE3GWW8</accession>
<keyword evidence="9" id="KW-0406">Ion transport</keyword>
<dbReference type="PANTHER" id="PTHR11537">
    <property type="entry name" value="VOLTAGE-GATED POTASSIUM CHANNEL"/>
    <property type="match status" value="1"/>
</dbReference>
<dbReference type="Proteomes" id="UP001204953">
    <property type="component" value="Unassembled WGS sequence"/>
</dbReference>
<keyword evidence="5" id="KW-0631">Potassium channel</keyword>
<evidence type="ECO:0000259" key="13">
    <source>
        <dbReference type="Pfam" id="PF00520"/>
    </source>
</evidence>
<evidence type="ECO:0000256" key="7">
    <source>
        <dbReference type="ARBA" id="ARBA00022958"/>
    </source>
</evidence>
<feature type="domain" description="Ion transport" evidence="13">
    <location>
        <begin position="24"/>
        <end position="245"/>
    </location>
</feature>
<protein>
    <submittedName>
        <fullName evidence="14">Ion transporter</fullName>
    </submittedName>
</protein>
<dbReference type="InterPro" id="IPR005821">
    <property type="entry name" value="Ion_trans_dom"/>
</dbReference>
<reference evidence="14" key="1">
    <citation type="submission" date="2022-06" db="EMBL/GenBank/DDBJ databases">
        <title>New cyanobacteria of genus Symplocastrum in benthos of Lake Baikal.</title>
        <authorList>
            <person name="Sorokovikova E."/>
            <person name="Tikhonova I."/>
            <person name="Krasnopeev A."/>
            <person name="Evseev P."/>
            <person name="Gladkikh A."/>
            <person name="Belykh O."/>
        </authorList>
    </citation>
    <scope>NUCLEOTIDE SEQUENCE</scope>
    <source>
        <strain evidence="14">BBK-W-15</strain>
    </source>
</reference>
<feature type="transmembrane region" description="Helical" evidence="12">
    <location>
        <begin position="56"/>
        <end position="75"/>
    </location>
</feature>
<sequence length="279" mass="32260">MKPSLKQYIFEIIEGSNKDNWVGQVFDSFILVLIVLNLVTFSLETVHSVWIEYKEVLTAFDIISVFVFTFEYSLRVWSCTVNPKFRHPVWGRLRFIFTPLLLIDLSAILPFYLPLFFPDIRFARSIRLFRFFRLLKLTRYSDSLKIIFTVFLIKKEELIITFFVWFLLLFSGSSLMYFAEHEAQAKAFPDIPTAMWWGVVTLTTVGYGDIYPITPMGRILAGILAVLGVGILALPTGIIASGFYDELQGKRKKKRHKHAIICPHCGNLIDEHPSDKSHH</sequence>
<evidence type="ECO:0000256" key="8">
    <source>
        <dbReference type="ARBA" id="ARBA00022989"/>
    </source>
</evidence>
<keyword evidence="11" id="KW-0407">Ion channel</keyword>